<feature type="compositionally biased region" description="Low complexity" evidence="1">
    <location>
        <begin position="684"/>
        <end position="696"/>
    </location>
</feature>
<feature type="compositionally biased region" description="Basic and acidic residues" evidence="1">
    <location>
        <begin position="838"/>
        <end position="865"/>
    </location>
</feature>
<comment type="caution">
    <text evidence="2">The sequence shown here is derived from an EMBL/GenBank/DDBJ whole genome shotgun (WGS) entry which is preliminary data.</text>
</comment>
<dbReference type="AlphaFoldDB" id="A0A369JSC2"/>
<protein>
    <submittedName>
        <fullName evidence="2">Uncharacterized protein</fullName>
    </submittedName>
</protein>
<feature type="region of interest" description="Disordered" evidence="1">
    <location>
        <begin position="961"/>
        <end position="987"/>
    </location>
</feature>
<feature type="compositionally biased region" description="Basic and acidic residues" evidence="1">
    <location>
        <begin position="732"/>
        <end position="742"/>
    </location>
</feature>
<feature type="region of interest" description="Disordered" evidence="1">
    <location>
        <begin position="1014"/>
        <end position="1050"/>
    </location>
</feature>
<feature type="compositionally biased region" description="Pro residues" evidence="1">
    <location>
        <begin position="1019"/>
        <end position="1029"/>
    </location>
</feature>
<feature type="compositionally biased region" description="Basic residues" evidence="1">
    <location>
        <begin position="530"/>
        <end position="541"/>
    </location>
</feature>
<feature type="compositionally biased region" description="Basic and acidic residues" evidence="1">
    <location>
        <begin position="786"/>
        <end position="795"/>
    </location>
</feature>
<gene>
    <name evidence="2" type="ORF">Hypma_008784</name>
</gene>
<feature type="compositionally biased region" description="Basic and acidic residues" evidence="1">
    <location>
        <begin position="589"/>
        <end position="609"/>
    </location>
</feature>
<feature type="compositionally biased region" description="Basic residues" evidence="1">
    <location>
        <begin position="747"/>
        <end position="762"/>
    </location>
</feature>
<feature type="region of interest" description="Disordered" evidence="1">
    <location>
        <begin position="640"/>
        <end position="823"/>
    </location>
</feature>
<feature type="compositionally biased region" description="Low complexity" evidence="1">
    <location>
        <begin position="642"/>
        <end position="655"/>
    </location>
</feature>
<dbReference type="Proteomes" id="UP000076154">
    <property type="component" value="Unassembled WGS sequence"/>
</dbReference>
<proteinExistence type="predicted"/>
<feature type="compositionally biased region" description="Basic and acidic residues" evidence="1">
    <location>
        <begin position="697"/>
        <end position="706"/>
    </location>
</feature>
<evidence type="ECO:0000256" key="1">
    <source>
        <dbReference type="SAM" id="MobiDB-lite"/>
    </source>
</evidence>
<accession>A0A369JSC2</accession>
<feature type="region of interest" description="Disordered" evidence="1">
    <location>
        <begin position="589"/>
        <end position="614"/>
    </location>
</feature>
<sequence length="1268" mass="140746">MPKATTNKGIAEAAKALQNASKKLRLTPELEDALQQLDSIEITKLSQAAFQRLASLLRQRLLPLHRTLPILGLRYSAAVLVAIFEEKIQPSAKAGDADTKEAWEVVQAALLAGVLDFLEENTSSENQAIVATTLYPALQIVFFLQSTHPVIDHAPDLLYILYQLLSETVTSHGVNQSKLRDQDFLGSKRIGTILSRTRDFLVIEALLELFVKILPAKQDKDDQESRTRFIKEVFSPTIFTCSGEILALFETLSTGDWEDIFLQLIDILARADDNLPQPFEISNFRIHGSKAYAVERIYFDSKGFLANVDEDGQLETFQVIYRNVQNIKVSTVSKLKTSVIVQLSFPPTVGIAAVPESSSGKTLVSFDVHGRDVSRFMKALENRSLASPNIQMPVSSATDAEQNKIIGQTGRKLSKAETTVEFDFDSKGKAPPVSTQDRARDLSRLWDMNNSQLHPGVALTSPLGSRASPSVRLLNELSISRKPVPVLVDEPSNSPLAALHRQTSPEYDSIFGSTDEELTDLSECEADKSSHRKKGHRKKGPHGTEQPKSGQQPGVVLVADSEDEDELPKARKARTRKLIVVSDDEIEELDKTTMKPTDRPKPSPLRRGEVTTSKETFTPEIEFIGRSSARIKPAWTILTTRALSSQKADSSASTSYIDGESRKHAMSGTSHSATSPSKSRTIASKVTSTKSSLSEKLPSKLFDEAKPTSTTGKKRKMPEESDYEADPPSPKRLREEPRDQTDAKAATRARRPAPKRYGRKGRTSSPAPSVIHDVDFDELPAPSTDHPIESKPDGKRKGRAAAMKGKDGKAAPKAKRVPVNVKKEVNDQQDAILLLSKENTRRAKKAKAEERPQVKPLVEEDHEAASKPSRRSARVAKITAVSISNEKPPPALPAVKPKSDVNPEALPPTMAPPQKKVPQQKKLSVAPWQDADFLQKIATSSDDTQDRAASPYVSEILNDVQDVDLSPMNDPVHASEATTGETEDQYEEYLIPTKFGSTSLEIDEAKSDVVMIDLTLDSPKPPPRVPRAPPIERRASPIELPQTRNSPVRQMLPKRQFGAHSSPKFDHPRVSFAPSVSSRPSYVFDWSGETEASSIREKDGFIDISPDDSKLFHGHRRYRRKFEDGDNESDAPKHREYKRDPIPDIVDIIGEITQVVLQKTSRRFDDVRKDLRAAQKTILLETAQELENMVSESTDHFHNLINLESQYATHHRTVVDGFEDMHKIEQELSRFLVGTMQEHNRNSLSKKFSSTLFNLPLPAIIANPKLAL</sequence>
<name>A0A369JSC2_HYPMA</name>
<feature type="region of interest" description="Disordered" evidence="1">
    <location>
        <begin position="836"/>
        <end position="924"/>
    </location>
</feature>
<dbReference type="STRING" id="39966.A0A369JSC2"/>
<keyword evidence="3" id="KW-1185">Reference proteome</keyword>
<feature type="compositionally biased region" description="Low complexity" evidence="1">
    <location>
        <begin position="912"/>
        <end position="922"/>
    </location>
</feature>
<evidence type="ECO:0000313" key="3">
    <source>
        <dbReference type="Proteomes" id="UP000076154"/>
    </source>
</evidence>
<feature type="region of interest" description="Disordered" evidence="1">
    <location>
        <begin position="523"/>
        <end position="554"/>
    </location>
</feature>
<feature type="compositionally biased region" description="Polar residues" evidence="1">
    <location>
        <begin position="667"/>
        <end position="682"/>
    </location>
</feature>
<dbReference type="OrthoDB" id="3270368at2759"/>
<dbReference type="InParanoid" id="A0A369JSC2"/>
<dbReference type="EMBL" id="LUEZ02000045">
    <property type="protein sequence ID" value="RDB24120.1"/>
    <property type="molecule type" value="Genomic_DNA"/>
</dbReference>
<reference evidence="2" key="1">
    <citation type="submission" date="2018-04" db="EMBL/GenBank/DDBJ databases">
        <title>Whole genome sequencing of Hypsizygus marmoreus.</title>
        <authorList>
            <person name="Choi I.-G."/>
            <person name="Min B."/>
            <person name="Kim J.-G."/>
            <person name="Kim S."/>
            <person name="Oh Y.-L."/>
            <person name="Kong W.-S."/>
            <person name="Park H."/>
            <person name="Jeong J."/>
            <person name="Song E.-S."/>
        </authorList>
    </citation>
    <scope>NUCLEOTIDE SEQUENCE [LARGE SCALE GENOMIC DNA]</scope>
    <source>
        <strain evidence="2">51987-8</strain>
    </source>
</reference>
<evidence type="ECO:0000313" key="2">
    <source>
        <dbReference type="EMBL" id="RDB24120.1"/>
    </source>
</evidence>
<organism evidence="2 3">
    <name type="scientific">Hypsizygus marmoreus</name>
    <name type="common">White beech mushroom</name>
    <name type="synonym">Agaricus marmoreus</name>
    <dbReference type="NCBI Taxonomy" id="39966"/>
    <lineage>
        <taxon>Eukaryota</taxon>
        <taxon>Fungi</taxon>
        <taxon>Dikarya</taxon>
        <taxon>Basidiomycota</taxon>
        <taxon>Agaricomycotina</taxon>
        <taxon>Agaricomycetes</taxon>
        <taxon>Agaricomycetidae</taxon>
        <taxon>Agaricales</taxon>
        <taxon>Tricholomatineae</taxon>
        <taxon>Lyophyllaceae</taxon>
        <taxon>Hypsizygus</taxon>
    </lineage>
</organism>